<protein>
    <submittedName>
        <fullName evidence="3">Lysophospholipase L1</fullName>
    </submittedName>
</protein>
<dbReference type="OrthoDB" id="9796689at2"/>
<dbReference type="Proteomes" id="UP000199532">
    <property type="component" value="Unassembled WGS sequence"/>
</dbReference>
<dbReference type="STRING" id="408657.SAMN04487995_3113"/>
<dbReference type="EMBL" id="FNXY01000004">
    <property type="protein sequence ID" value="SEJ02914.1"/>
    <property type="molecule type" value="Genomic_DNA"/>
</dbReference>
<feature type="chain" id="PRO_5011508239" evidence="1">
    <location>
        <begin position="21"/>
        <end position="421"/>
    </location>
</feature>
<feature type="domain" description="SGNH hydrolase-type esterase" evidence="2">
    <location>
        <begin position="55"/>
        <end position="195"/>
    </location>
</feature>
<reference evidence="3 4" key="1">
    <citation type="submission" date="2016-10" db="EMBL/GenBank/DDBJ databases">
        <authorList>
            <person name="de Groot N.N."/>
        </authorList>
    </citation>
    <scope>NUCLEOTIDE SEQUENCE [LARGE SCALE GENOMIC DNA]</scope>
    <source>
        <strain evidence="3 4">DSM 19938</strain>
    </source>
</reference>
<evidence type="ECO:0000259" key="2">
    <source>
        <dbReference type="Pfam" id="PF13472"/>
    </source>
</evidence>
<evidence type="ECO:0000313" key="4">
    <source>
        <dbReference type="Proteomes" id="UP000199532"/>
    </source>
</evidence>
<dbReference type="AlphaFoldDB" id="A0A1H6VIY7"/>
<dbReference type="SUPFAM" id="SSF52266">
    <property type="entry name" value="SGNH hydrolase"/>
    <property type="match status" value="1"/>
</dbReference>
<dbReference type="RefSeq" id="WP_090336366.1">
    <property type="nucleotide sequence ID" value="NZ_FNXY01000004.1"/>
</dbReference>
<proteinExistence type="predicted"/>
<dbReference type="PANTHER" id="PTHR34407">
    <property type="entry name" value="EXPRESSED PROTEIN"/>
    <property type="match status" value="1"/>
</dbReference>
<organism evidence="3 4">
    <name type="scientific">Dyadobacter koreensis</name>
    <dbReference type="NCBI Taxonomy" id="408657"/>
    <lineage>
        <taxon>Bacteria</taxon>
        <taxon>Pseudomonadati</taxon>
        <taxon>Bacteroidota</taxon>
        <taxon>Cytophagia</taxon>
        <taxon>Cytophagales</taxon>
        <taxon>Spirosomataceae</taxon>
        <taxon>Dyadobacter</taxon>
    </lineage>
</organism>
<dbReference type="CDD" id="cd00229">
    <property type="entry name" value="SGNH_hydrolase"/>
    <property type="match status" value="1"/>
</dbReference>
<gene>
    <name evidence="3" type="ORF">SAMN04487995_3113</name>
</gene>
<dbReference type="Gene3D" id="3.40.50.1110">
    <property type="entry name" value="SGNH hydrolase"/>
    <property type="match status" value="1"/>
</dbReference>
<accession>A0A1H6VIY7</accession>
<dbReference type="PANTHER" id="PTHR34407:SF1">
    <property type="entry name" value="SGNH HYDROLASE-TYPE ESTERASE DOMAIN-CONTAINING PROTEIN"/>
    <property type="match status" value="1"/>
</dbReference>
<keyword evidence="4" id="KW-1185">Reference proteome</keyword>
<dbReference type="GO" id="GO:0016788">
    <property type="term" value="F:hydrolase activity, acting on ester bonds"/>
    <property type="evidence" value="ECO:0007669"/>
    <property type="project" value="UniProtKB-ARBA"/>
</dbReference>
<evidence type="ECO:0000256" key="1">
    <source>
        <dbReference type="SAM" id="SignalP"/>
    </source>
</evidence>
<keyword evidence="1" id="KW-0732">Signal</keyword>
<dbReference type="Gene3D" id="2.60.120.260">
    <property type="entry name" value="Galactose-binding domain-like"/>
    <property type="match status" value="1"/>
</dbReference>
<dbReference type="Pfam" id="PF13472">
    <property type="entry name" value="Lipase_GDSL_2"/>
    <property type="match status" value="1"/>
</dbReference>
<evidence type="ECO:0000313" key="3">
    <source>
        <dbReference type="EMBL" id="SEJ02914.1"/>
    </source>
</evidence>
<sequence length="421" mass="47064">MHRLKSLCLVLLFCPALCQAALDSLENACLLRVRDGLPFFFKKILSGQPVHVGYLGGSITEASQGWRDQSLNWLQKTYPQAKFTGINAGIGGTGSELGVFRVQSQVLDRKPDLVFVEFAVNDNGKNTEQIYKAMEGIVRKTWQQNPQTDICFVYTLTADMAVFFQNGKLPASALAMEQIAEHYGIPSVCLGLKVADLAKEGKLIFKGKQQDYPDKIVFSADNVHPYSETGHLLYTQALSEALEKVASYKSKIKTHVLPVPYRSDNWQQARMIPVSELSKQGQWKELTPQTDTVANLLKNRFSGLLKSTQPGDYLEVKMKGQICGLYDVMGPGCGQYSVEIDGEEKQSVSRFDGYSTYYRANFFVIPVTPEGVHTIRFKVSSERPDKEAILKTRNQITDDPARYDNDDCYAGKLLVVGELLR</sequence>
<dbReference type="InterPro" id="IPR036514">
    <property type="entry name" value="SGNH_hydro_sf"/>
</dbReference>
<name>A0A1H6VIY7_9BACT</name>
<dbReference type="InterPro" id="IPR013830">
    <property type="entry name" value="SGNH_hydro"/>
</dbReference>
<feature type="signal peptide" evidence="1">
    <location>
        <begin position="1"/>
        <end position="20"/>
    </location>
</feature>